<evidence type="ECO:0000313" key="7">
    <source>
        <dbReference type="EMBL" id="KAJ4387714.1"/>
    </source>
</evidence>
<dbReference type="AlphaFoldDB" id="A0A9W8YLH5"/>
<gene>
    <name evidence="7" type="ORF">N0V93_008313</name>
</gene>
<evidence type="ECO:0000256" key="1">
    <source>
        <dbReference type="ARBA" id="ARBA00005854"/>
    </source>
</evidence>
<dbReference type="Pfam" id="PF00389">
    <property type="entry name" value="2-Hacid_dh"/>
    <property type="match status" value="1"/>
</dbReference>
<evidence type="ECO:0000259" key="6">
    <source>
        <dbReference type="Pfam" id="PF02826"/>
    </source>
</evidence>
<dbReference type="Proteomes" id="UP001140453">
    <property type="component" value="Unassembled WGS sequence"/>
</dbReference>
<keyword evidence="8" id="KW-1185">Reference proteome</keyword>
<dbReference type="Gene3D" id="3.40.50.720">
    <property type="entry name" value="NAD(P)-binding Rossmann-like Domain"/>
    <property type="match status" value="2"/>
</dbReference>
<protein>
    <recommendedName>
        <fullName evidence="9">Glycerate dehydrogenase</fullName>
    </recommendedName>
</protein>
<feature type="domain" description="D-isomer specific 2-hydroxyacid dehydrogenase NAD-binding" evidence="6">
    <location>
        <begin position="168"/>
        <end position="307"/>
    </location>
</feature>
<dbReference type="InterPro" id="IPR036291">
    <property type="entry name" value="NAD(P)-bd_dom_sf"/>
</dbReference>
<evidence type="ECO:0008006" key="9">
    <source>
        <dbReference type="Google" id="ProtNLM"/>
    </source>
</evidence>
<dbReference type="GO" id="GO:0016616">
    <property type="term" value="F:oxidoreductase activity, acting on the CH-OH group of donors, NAD or NADP as acceptor"/>
    <property type="evidence" value="ECO:0007669"/>
    <property type="project" value="InterPro"/>
</dbReference>
<evidence type="ECO:0000256" key="3">
    <source>
        <dbReference type="ARBA" id="ARBA00023027"/>
    </source>
</evidence>
<evidence type="ECO:0000256" key="4">
    <source>
        <dbReference type="RuleBase" id="RU003719"/>
    </source>
</evidence>
<proteinExistence type="inferred from homology"/>
<keyword evidence="2 4" id="KW-0560">Oxidoreductase</keyword>
<accession>A0A9W8YLH5</accession>
<dbReference type="PANTHER" id="PTHR43761">
    <property type="entry name" value="D-ISOMER SPECIFIC 2-HYDROXYACID DEHYDROGENASE FAMILY PROTEIN (AFU_ORTHOLOGUE AFUA_1G13630)"/>
    <property type="match status" value="1"/>
</dbReference>
<feature type="domain" description="D-isomer specific 2-hydroxyacid dehydrogenase catalytic" evidence="5">
    <location>
        <begin position="42"/>
        <end position="357"/>
    </location>
</feature>
<dbReference type="GO" id="GO:0051287">
    <property type="term" value="F:NAD binding"/>
    <property type="evidence" value="ECO:0007669"/>
    <property type="project" value="InterPro"/>
</dbReference>
<dbReference type="PANTHER" id="PTHR43761:SF1">
    <property type="entry name" value="D-ISOMER SPECIFIC 2-HYDROXYACID DEHYDROGENASE CATALYTIC DOMAIN-CONTAINING PROTEIN-RELATED"/>
    <property type="match status" value="1"/>
</dbReference>
<dbReference type="InterPro" id="IPR050418">
    <property type="entry name" value="D-iso_2-hydroxyacid_DH_PdxB"/>
</dbReference>
<dbReference type="SUPFAM" id="SSF51735">
    <property type="entry name" value="NAD(P)-binding Rossmann-fold domains"/>
    <property type="match status" value="1"/>
</dbReference>
<dbReference type="InterPro" id="IPR006139">
    <property type="entry name" value="D-isomer_2_OHA_DH_cat_dom"/>
</dbReference>
<dbReference type="InterPro" id="IPR006140">
    <property type="entry name" value="D-isomer_DH_NAD-bd"/>
</dbReference>
<sequence length="368" mass="39106">MASEPPLSPSSLPSDSHEVIAVLESIHVPWEPIDLSPRTYEALVYHNTVAGTDDIEARIKDASIIICTTCKLTGETLSQAPYLKCILGHAVGTDHIDLAYCQQNGIQVMNSTNCNTETVAEHALALYFATRRSLVTIHNTLEDFSSPGRPNEWKAKGSMNARMRDGTGAPPRTCREEVAGIVGYGAVGKHIARLCTALGMKVLISSRKDDSSPAVNGASSSSSIPSRVPFNTLLSTSSVLFLAVPLSPSTRSLISAPELALLQPSTTIINVSRGGIVDEIAVLAALKARKMFGYGTDVFATEPAGDGEDSCLLGTAALGEERVNLVMTGHLAWLSETTIENHKRKVGENLKAWVEGNGGGDVIVRGSK</sequence>
<evidence type="ECO:0000313" key="8">
    <source>
        <dbReference type="Proteomes" id="UP001140453"/>
    </source>
</evidence>
<evidence type="ECO:0000256" key="2">
    <source>
        <dbReference type="ARBA" id="ARBA00023002"/>
    </source>
</evidence>
<evidence type="ECO:0000259" key="5">
    <source>
        <dbReference type="Pfam" id="PF00389"/>
    </source>
</evidence>
<name>A0A9W8YLH5_9PEZI</name>
<dbReference type="SUPFAM" id="SSF52283">
    <property type="entry name" value="Formate/glycerate dehydrogenase catalytic domain-like"/>
    <property type="match status" value="1"/>
</dbReference>
<dbReference type="EMBL" id="JAPEVB010000005">
    <property type="protein sequence ID" value="KAJ4387714.1"/>
    <property type="molecule type" value="Genomic_DNA"/>
</dbReference>
<dbReference type="OrthoDB" id="298012at2759"/>
<reference evidence="7" key="1">
    <citation type="submission" date="2022-10" db="EMBL/GenBank/DDBJ databases">
        <title>Tapping the CABI collections for fungal endophytes: first genome assemblies for Collariella, Neodidymelliopsis, Ascochyta clinopodiicola, Didymella pomorum, Didymosphaeria variabile, Neocosmospora piperis and Neocucurbitaria cava.</title>
        <authorList>
            <person name="Hill R."/>
        </authorList>
    </citation>
    <scope>NUCLEOTIDE SEQUENCE</scope>
    <source>
        <strain evidence="7">IMI 355082</strain>
    </source>
</reference>
<organism evidence="7 8">
    <name type="scientific">Gnomoniopsis smithogilvyi</name>
    <dbReference type="NCBI Taxonomy" id="1191159"/>
    <lineage>
        <taxon>Eukaryota</taxon>
        <taxon>Fungi</taxon>
        <taxon>Dikarya</taxon>
        <taxon>Ascomycota</taxon>
        <taxon>Pezizomycotina</taxon>
        <taxon>Sordariomycetes</taxon>
        <taxon>Sordariomycetidae</taxon>
        <taxon>Diaporthales</taxon>
        <taxon>Gnomoniaceae</taxon>
        <taxon>Gnomoniopsis</taxon>
    </lineage>
</organism>
<dbReference type="CDD" id="cd05198">
    <property type="entry name" value="formate_dh_like"/>
    <property type="match status" value="1"/>
</dbReference>
<comment type="similarity">
    <text evidence="1 4">Belongs to the D-isomer specific 2-hydroxyacid dehydrogenase family.</text>
</comment>
<dbReference type="Pfam" id="PF02826">
    <property type="entry name" value="2-Hacid_dh_C"/>
    <property type="match status" value="1"/>
</dbReference>
<comment type="caution">
    <text evidence="7">The sequence shown here is derived from an EMBL/GenBank/DDBJ whole genome shotgun (WGS) entry which is preliminary data.</text>
</comment>
<keyword evidence="3" id="KW-0520">NAD</keyword>